<comment type="caution">
    <text evidence="10">The sequence shown here is derived from an EMBL/GenBank/DDBJ whole genome shotgun (WGS) entry which is preliminary data.</text>
</comment>
<keyword evidence="5 8" id="KW-0326">Glycosidase</keyword>
<proteinExistence type="inferred from homology"/>
<dbReference type="RefSeq" id="WP_157541401.1">
    <property type="nucleotide sequence ID" value="NZ_WQLA01000003.1"/>
</dbReference>
<dbReference type="AlphaFoldDB" id="A0A6I4I8L5"/>
<feature type="site" description="Important for catalytic activity, responsible for pKa modulation of the active site Glu and correct orientation of both the proton donor and substrate" evidence="7">
    <location>
        <position position="129"/>
    </location>
</feature>
<keyword evidence="2" id="KW-0858">Xylan degradation</keyword>
<dbReference type="CDD" id="cd08991">
    <property type="entry name" value="GH43_HoAraf43-like"/>
    <property type="match status" value="1"/>
</dbReference>
<dbReference type="OrthoDB" id="3308423at2"/>
<dbReference type="Proteomes" id="UP000434850">
    <property type="component" value="Unassembled WGS sequence"/>
</dbReference>
<evidence type="ECO:0000256" key="8">
    <source>
        <dbReference type="RuleBase" id="RU361187"/>
    </source>
</evidence>
<accession>A0A6I4I8L5</accession>
<dbReference type="EMBL" id="WQLA01000003">
    <property type="protein sequence ID" value="MVN91247.1"/>
    <property type="molecule type" value="Genomic_DNA"/>
</dbReference>
<dbReference type="InterPro" id="IPR052176">
    <property type="entry name" value="Glycosyl_Hydrlase_43_Enz"/>
</dbReference>
<sequence length="307" mass="34689">MKRLIFSIILIYTSLCALAQGDSITLADPTIFKDADTYYLYGTGKANGFGVYTSTDLKSWKLNELNALTKGESFGTSGFWAPQVFKHQNKYYMAYTANEQIAIAEASSAMGPFKQQQLKHITLSGKHIDPFVFKDTNGDFYLYFVRLTNGNRIYMARLNNNLTDIDSTTLKPCIAATEIWENTANSNWPVTEGPTVVKIKNRYYMFYSANDFRNIDYAVGYATAPSPLGPWKKYKGNPLISRRITNQNGSGHGDIFKGNDDKWYYVFHAHNTNSKVGPRKTALIKLKLTVDGNFETVPSSLRYLKNQ</sequence>
<evidence type="ECO:0000256" key="5">
    <source>
        <dbReference type="ARBA" id="ARBA00023295"/>
    </source>
</evidence>
<name>A0A6I4I8L5_9SPHI</name>
<dbReference type="GO" id="GO:0045493">
    <property type="term" value="P:xylan catabolic process"/>
    <property type="evidence" value="ECO:0007669"/>
    <property type="project" value="UniProtKB-KW"/>
</dbReference>
<evidence type="ECO:0000256" key="7">
    <source>
        <dbReference type="PIRSR" id="PIRSR606710-2"/>
    </source>
</evidence>
<reference evidence="10 11" key="1">
    <citation type="submission" date="2019-12" db="EMBL/GenBank/DDBJ databases">
        <title>Mucilaginibacter sp. HME9299 genome sequencing and assembly.</title>
        <authorList>
            <person name="Kang H."/>
            <person name="Kim H."/>
            <person name="Joh K."/>
        </authorList>
    </citation>
    <scope>NUCLEOTIDE SEQUENCE [LARGE SCALE GENOMIC DNA]</scope>
    <source>
        <strain evidence="10 11">HME9299</strain>
    </source>
</reference>
<dbReference type="InterPro" id="IPR023296">
    <property type="entry name" value="Glyco_hydro_beta-prop_sf"/>
</dbReference>
<evidence type="ECO:0000256" key="3">
    <source>
        <dbReference type="ARBA" id="ARBA00022801"/>
    </source>
</evidence>
<feature type="active site" description="Proton donor" evidence="6">
    <location>
        <position position="192"/>
    </location>
</feature>
<dbReference type="PANTHER" id="PTHR43772:SF2">
    <property type="entry name" value="PUTATIVE (AFU_ORTHOLOGUE AFUA_2G04480)-RELATED"/>
    <property type="match status" value="1"/>
</dbReference>
<evidence type="ECO:0000256" key="9">
    <source>
        <dbReference type="SAM" id="SignalP"/>
    </source>
</evidence>
<dbReference type="PANTHER" id="PTHR43772">
    <property type="entry name" value="ENDO-1,4-BETA-XYLANASE"/>
    <property type="match status" value="1"/>
</dbReference>
<feature type="chain" id="PRO_5026120910" evidence="9">
    <location>
        <begin position="20"/>
        <end position="307"/>
    </location>
</feature>
<evidence type="ECO:0000313" key="10">
    <source>
        <dbReference type="EMBL" id="MVN91247.1"/>
    </source>
</evidence>
<evidence type="ECO:0000256" key="6">
    <source>
        <dbReference type="PIRSR" id="PIRSR606710-1"/>
    </source>
</evidence>
<comment type="similarity">
    <text evidence="1 8">Belongs to the glycosyl hydrolase 43 family.</text>
</comment>
<feature type="signal peptide" evidence="9">
    <location>
        <begin position="1"/>
        <end position="19"/>
    </location>
</feature>
<dbReference type="SUPFAM" id="SSF75005">
    <property type="entry name" value="Arabinanase/levansucrase/invertase"/>
    <property type="match status" value="1"/>
</dbReference>
<evidence type="ECO:0000256" key="2">
    <source>
        <dbReference type="ARBA" id="ARBA00022651"/>
    </source>
</evidence>
<dbReference type="InterPro" id="IPR006710">
    <property type="entry name" value="Glyco_hydro_43"/>
</dbReference>
<protein>
    <submittedName>
        <fullName evidence="10">Family 43 glycosylhydrolase</fullName>
    </submittedName>
</protein>
<organism evidence="10 11">
    <name type="scientific">Mucilaginibacter aquatilis</name>
    <dbReference type="NCBI Taxonomy" id="1517760"/>
    <lineage>
        <taxon>Bacteria</taxon>
        <taxon>Pseudomonadati</taxon>
        <taxon>Bacteroidota</taxon>
        <taxon>Sphingobacteriia</taxon>
        <taxon>Sphingobacteriales</taxon>
        <taxon>Sphingobacteriaceae</taxon>
        <taxon>Mucilaginibacter</taxon>
    </lineage>
</organism>
<evidence type="ECO:0000313" key="11">
    <source>
        <dbReference type="Proteomes" id="UP000434850"/>
    </source>
</evidence>
<feature type="active site" description="Proton acceptor" evidence="6">
    <location>
        <position position="28"/>
    </location>
</feature>
<dbReference type="Pfam" id="PF04616">
    <property type="entry name" value="Glyco_hydro_43"/>
    <property type="match status" value="1"/>
</dbReference>
<keyword evidence="11" id="KW-1185">Reference proteome</keyword>
<evidence type="ECO:0000256" key="4">
    <source>
        <dbReference type="ARBA" id="ARBA00023277"/>
    </source>
</evidence>
<gene>
    <name evidence="10" type="ORF">GO816_08950</name>
</gene>
<keyword evidence="2" id="KW-0624">Polysaccharide degradation</keyword>
<keyword evidence="4" id="KW-0119">Carbohydrate metabolism</keyword>
<keyword evidence="3 8" id="KW-0378">Hydrolase</keyword>
<dbReference type="GO" id="GO:0004553">
    <property type="term" value="F:hydrolase activity, hydrolyzing O-glycosyl compounds"/>
    <property type="evidence" value="ECO:0007669"/>
    <property type="project" value="InterPro"/>
</dbReference>
<evidence type="ECO:0000256" key="1">
    <source>
        <dbReference type="ARBA" id="ARBA00009865"/>
    </source>
</evidence>
<keyword evidence="9" id="KW-0732">Signal</keyword>
<dbReference type="Gene3D" id="2.115.10.20">
    <property type="entry name" value="Glycosyl hydrolase domain, family 43"/>
    <property type="match status" value="1"/>
</dbReference>